<keyword evidence="9" id="KW-0812">Transmembrane</keyword>
<evidence type="ECO:0000256" key="10">
    <source>
        <dbReference type="SAM" id="SignalP"/>
    </source>
</evidence>
<keyword evidence="4" id="KW-0336">GPI-anchor</keyword>
<keyword evidence="13" id="KW-1185">Reference proteome</keyword>
<keyword evidence="9" id="KW-1133">Transmembrane helix</keyword>
<dbReference type="Proteomes" id="UP000243975">
    <property type="component" value="Unassembled WGS sequence"/>
</dbReference>
<evidence type="ECO:0000256" key="6">
    <source>
        <dbReference type="ARBA" id="ARBA00023136"/>
    </source>
</evidence>
<reference evidence="12 13" key="1">
    <citation type="journal article" date="2016" name="Sci. Rep.">
        <title>The genome sequence of the outbreeding globe artichoke constructed de novo incorporating a phase-aware low-pass sequencing strategy of F1 progeny.</title>
        <authorList>
            <person name="Scaglione D."/>
            <person name="Reyes-Chin-Wo S."/>
            <person name="Acquadro A."/>
            <person name="Froenicke L."/>
            <person name="Portis E."/>
            <person name="Beitel C."/>
            <person name="Tirone M."/>
            <person name="Mauro R."/>
            <person name="Lo Monaco A."/>
            <person name="Mauromicale G."/>
            <person name="Faccioli P."/>
            <person name="Cattivelli L."/>
            <person name="Rieseberg L."/>
            <person name="Michelmore R."/>
            <person name="Lanteri S."/>
        </authorList>
    </citation>
    <scope>NUCLEOTIDE SEQUENCE [LARGE SCALE GENOMIC DNA]</scope>
    <source>
        <strain evidence="12">2C</strain>
    </source>
</reference>
<evidence type="ECO:0000259" key="11">
    <source>
        <dbReference type="Pfam" id="PF25079"/>
    </source>
</evidence>
<dbReference type="PANTHER" id="PTHR31052">
    <property type="entry name" value="COBRA-LIKE PROTEIN 7"/>
    <property type="match status" value="1"/>
</dbReference>
<keyword evidence="6 9" id="KW-0472">Membrane</keyword>
<protein>
    <submittedName>
        <fullName evidence="12">Glycosyl-phosphatidyl inositol-anchored, plant</fullName>
    </submittedName>
</protein>
<dbReference type="Gramene" id="KVI12523">
    <property type="protein sequence ID" value="KVI12523"/>
    <property type="gene ID" value="Ccrd_009065"/>
</dbReference>
<dbReference type="InterPro" id="IPR056900">
    <property type="entry name" value="COB_C"/>
</dbReference>
<evidence type="ECO:0000256" key="9">
    <source>
        <dbReference type="SAM" id="Phobius"/>
    </source>
</evidence>
<evidence type="ECO:0000313" key="13">
    <source>
        <dbReference type="Proteomes" id="UP000243975"/>
    </source>
</evidence>
<evidence type="ECO:0000313" key="12">
    <source>
        <dbReference type="EMBL" id="KVI12523.1"/>
    </source>
</evidence>
<evidence type="ECO:0000256" key="4">
    <source>
        <dbReference type="ARBA" id="ARBA00022622"/>
    </source>
</evidence>
<evidence type="ECO:0000256" key="3">
    <source>
        <dbReference type="ARBA" id="ARBA00022475"/>
    </source>
</evidence>
<evidence type="ECO:0000256" key="1">
    <source>
        <dbReference type="ARBA" id="ARBA00004609"/>
    </source>
</evidence>
<feature type="chain" id="PRO_5007160034" evidence="10">
    <location>
        <begin position="20"/>
        <end position="663"/>
    </location>
</feature>
<dbReference type="AlphaFoldDB" id="A0A118K7N7"/>
<feature type="domain" description="COBRA C-terminal" evidence="11">
    <location>
        <begin position="426"/>
        <end position="635"/>
    </location>
</feature>
<dbReference type="PANTHER" id="PTHR31052:SF3">
    <property type="entry name" value="COBRA-LIKE PROTEIN 7"/>
    <property type="match status" value="1"/>
</dbReference>
<evidence type="ECO:0000256" key="7">
    <source>
        <dbReference type="ARBA" id="ARBA00023180"/>
    </source>
</evidence>
<accession>A0A118K7N7</accession>
<dbReference type="GO" id="GO:0010215">
    <property type="term" value="P:cellulose microfibril organization"/>
    <property type="evidence" value="ECO:0007669"/>
    <property type="project" value="InterPro"/>
</dbReference>
<sequence length="663" mass="73100">MDIAFIILLSLISIPTTLSQSPTCNGISISYIYNSGFQIPPATLPINQPYNFQSTLTLTNAAQDRLKSWRLFVAFQHREFLVSSSNAVLADGTSLPANVTDGAVFAGFPVTDLKTAVETAGDFNQMQARIQLVGTQFGSAPPNIPLPSTMYLVNDGFLCSDPSTPVSRSAITKKRKKKGFDSCILNQRLIYSANNETHVCCEKDPNATPSTTVEEPFEVRQEGDVIIMYDVISSQETEYMAQVTVSNHNPLSRLDYWQLSWDWMRDEFIYAMKGAYPSLIDTNACIFGRQGEFYKELDFSKALNCERRPTIVDLPVDKTNDTQLGLVPFCCRNGTLLPPSMDPSKSRSAFMMQVFKMPPDLNRTQLTPPQNWRINGTMNPDYQCGQPVRVSPTLFPNPSGLTSDSTAVASWQVVCNITRSIPDTPKCCVSFSAFFNESVVPCTTCACGCDTEDTCSMTTPALLLPTDALLVPFENRTDKAAKFAKDNDRTLPALMPCPDNCGVSINWHLLSDFKDGWTARMTIFNWGETSFADWFAVMELGKSMGGFEDVYSFNGSRLLGSSNTIFVQGLPGLNYIVAEKDGKNPKKDPRLPGTQQSVISFTKKNIPGLNVARGDGFPNKIYFNGEECSVPSVLPITNHGPRMAVTFGSGLVTLILLFLGYLL</sequence>
<dbReference type="STRING" id="59895.A0A118K7N7"/>
<name>A0A118K7N7_CYNCS</name>
<dbReference type="GO" id="GO:0098552">
    <property type="term" value="C:side of membrane"/>
    <property type="evidence" value="ECO:0007669"/>
    <property type="project" value="UniProtKB-KW"/>
</dbReference>
<proteinExistence type="inferred from homology"/>
<keyword evidence="8" id="KW-0449">Lipoprotein</keyword>
<dbReference type="EMBL" id="LEKV01000001">
    <property type="protein sequence ID" value="KVI12523.1"/>
    <property type="molecule type" value="Genomic_DNA"/>
</dbReference>
<evidence type="ECO:0000256" key="5">
    <source>
        <dbReference type="ARBA" id="ARBA00022729"/>
    </source>
</evidence>
<dbReference type="OMA" id="DNWHLSW"/>
<feature type="transmembrane region" description="Helical" evidence="9">
    <location>
        <begin position="643"/>
        <end position="662"/>
    </location>
</feature>
<comment type="similarity">
    <text evidence="2">Belongs to the COBRA family.</text>
</comment>
<keyword evidence="5 10" id="KW-0732">Signal</keyword>
<gene>
    <name evidence="12" type="ORF">Ccrd_009065</name>
</gene>
<dbReference type="Pfam" id="PF25079">
    <property type="entry name" value="COB_C"/>
    <property type="match status" value="1"/>
</dbReference>
<dbReference type="GO" id="GO:0005886">
    <property type="term" value="C:plasma membrane"/>
    <property type="evidence" value="ECO:0007669"/>
    <property type="project" value="UniProtKB-SubCell"/>
</dbReference>
<keyword evidence="7" id="KW-0325">Glycoprotein</keyword>
<comment type="caution">
    <text evidence="12">The sequence shown here is derived from an EMBL/GenBank/DDBJ whole genome shotgun (WGS) entry which is preliminary data.</text>
</comment>
<organism evidence="12 13">
    <name type="scientific">Cynara cardunculus var. scolymus</name>
    <name type="common">Globe artichoke</name>
    <name type="synonym">Cynara scolymus</name>
    <dbReference type="NCBI Taxonomy" id="59895"/>
    <lineage>
        <taxon>Eukaryota</taxon>
        <taxon>Viridiplantae</taxon>
        <taxon>Streptophyta</taxon>
        <taxon>Embryophyta</taxon>
        <taxon>Tracheophyta</taxon>
        <taxon>Spermatophyta</taxon>
        <taxon>Magnoliopsida</taxon>
        <taxon>eudicotyledons</taxon>
        <taxon>Gunneridae</taxon>
        <taxon>Pentapetalae</taxon>
        <taxon>asterids</taxon>
        <taxon>campanulids</taxon>
        <taxon>Asterales</taxon>
        <taxon>Asteraceae</taxon>
        <taxon>Carduoideae</taxon>
        <taxon>Cardueae</taxon>
        <taxon>Carduinae</taxon>
        <taxon>Cynara</taxon>
    </lineage>
</organism>
<comment type="subcellular location">
    <subcellularLocation>
        <location evidence="1">Cell membrane</location>
        <topology evidence="1">Lipid-anchor</topology>
        <topology evidence="1">GPI-anchor</topology>
    </subcellularLocation>
</comment>
<dbReference type="InterPro" id="IPR006918">
    <property type="entry name" value="COBRA_pln"/>
</dbReference>
<evidence type="ECO:0000256" key="8">
    <source>
        <dbReference type="ARBA" id="ARBA00023288"/>
    </source>
</evidence>
<dbReference type="Pfam" id="PF04833">
    <property type="entry name" value="COBRA"/>
    <property type="match status" value="1"/>
</dbReference>
<feature type="signal peptide" evidence="10">
    <location>
        <begin position="1"/>
        <end position="19"/>
    </location>
</feature>
<keyword evidence="3" id="KW-1003">Cell membrane</keyword>
<evidence type="ECO:0000256" key="2">
    <source>
        <dbReference type="ARBA" id="ARBA00005507"/>
    </source>
</evidence>